<dbReference type="AlphaFoldDB" id="A0A0V1M0K2"/>
<name>A0A0V1M0K2_9BILA</name>
<dbReference type="EMBL" id="JYDO01000417">
    <property type="protein sequence ID" value="KRZ65285.1"/>
    <property type="molecule type" value="Genomic_DNA"/>
</dbReference>
<evidence type="ECO:0000313" key="1">
    <source>
        <dbReference type="EMBL" id="KRZ65285.1"/>
    </source>
</evidence>
<keyword evidence="2" id="KW-1185">Reference proteome</keyword>
<evidence type="ECO:0000313" key="2">
    <source>
        <dbReference type="Proteomes" id="UP000054843"/>
    </source>
</evidence>
<comment type="caution">
    <text evidence="1">The sequence shown here is derived from an EMBL/GenBank/DDBJ whole genome shotgun (WGS) entry which is preliminary data.</text>
</comment>
<proteinExistence type="predicted"/>
<gene>
    <name evidence="1" type="ORF">T10_9658</name>
</gene>
<accession>A0A0V1M0K2</accession>
<organism evidence="1 2">
    <name type="scientific">Trichinella papuae</name>
    <dbReference type="NCBI Taxonomy" id="268474"/>
    <lineage>
        <taxon>Eukaryota</taxon>
        <taxon>Metazoa</taxon>
        <taxon>Ecdysozoa</taxon>
        <taxon>Nematoda</taxon>
        <taxon>Enoplea</taxon>
        <taxon>Dorylaimia</taxon>
        <taxon>Trichinellida</taxon>
        <taxon>Trichinellidae</taxon>
        <taxon>Trichinella</taxon>
    </lineage>
</organism>
<dbReference type="Proteomes" id="UP000054843">
    <property type="component" value="Unassembled WGS sequence"/>
</dbReference>
<reference evidence="1 2" key="1">
    <citation type="submission" date="2015-01" db="EMBL/GenBank/DDBJ databases">
        <title>Evolution of Trichinella species and genotypes.</title>
        <authorList>
            <person name="Korhonen P.K."/>
            <person name="Edoardo P."/>
            <person name="Giuseppe L.R."/>
            <person name="Gasser R.B."/>
        </authorList>
    </citation>
    <scope>NUCLEOTIDE SEQUENCE [LARGE SCALE GENOMIC DNA]</scope>
    <source>
        <strain evidence="1">ISS1980</strain>
    </source>
</reference>
<sequence length="122" mass="13799">MLEHQAHWLDNLQEFLPIYDEKCSRRIMSFDPPHFTKHFKVAVFMVLNCCGGHTGPHAERGISWLFSEQRLLAQTISAARYQMTKRSGPSSAAADRSLDGRLDSAHFSQCMQRLSCSIGGSR</sequence>
<protein>
    <submittedName>
        <fullName evidence="1">Uncharacterized protein</fullName>
    </submittedName>
</protein>